<feature type="transmembrane region" description="Helical" evidence="1">
    <location>
        <begin position="280"/>
        <end position="297"/>
    </location>
</feature>
<dbReference type="Proteomes" id="UP000016600">
    <property type="component" value="Unassembled WGS sequence"/>
</dbReference>
<comment type="caution">
    <text evidence="3">The sequence shown here is derived from an EMBL/GenBank/DDBJ whole genome shotgun (WGS) entry which is preliminary data.</text>
</comment>
<evidence type="ECO:0000259" key="2">
    <source>
        <dbReference type="Pfam" id="PF14258"/>
    </source>
</evidence>
<name>U2MBU4_9BACT</name>
<dbReference type="Pfam" id="PF14258">
    <property type="entry name" value="DUF4350"/>
    <property type="match status" value="1"/>
</dbReference>
<keyword evidence="1" id="KW-0812">Transmembrane</keyword>
<accession>U2MBU4</accession>
<evidence type="ECO:0000313" key="4">
    <source>
        <dbReference type="Proteomes" id="UP000016600"/>
    </source>
</evidence>
<proteinExistence type="predicted"/>
<organism evidence="3 4">
    <name type="scientific">Hoylesella pleuritidis F0068</name>
    <dbReference type="NCBI Taxonomy" id="1081904"/>
    <lineage>
        <taxon>Bacteria</taxon>
        <taxon>Pseudomonadati</taxon>
        <taxon>Bacteroidota</taxon>
        <taxon>Bacteroidia</taxon>
        <taxon>Bacteroidales</taxon>
        <taxon>Prevotellaceae</taxon>
        <taxon>Hoylesella</taxon>
    </lineage>
</organism>
<feature type="domain" description="DUF4350" evidence="2">
    <location>
        <begin position="39"/>
        <end position="240"/>
    </location>
</feature>
<evidence type="ECO:0000313" key="3">
    <source>
        <dbReference type="EMBL" id="ERJ99159.1"/>
    </source>
</evidence>
<keyword evidence="1" id="KW-0472">Membrane</keyword>
<protein>
    <submittedName>
        <fullName evidence="3">PF14258 domain protein</fullName>
    </submittedName>
</protein>
<evidence type="ECO:0000256" key="1">
    <source>
        <dbReference type="SAM" id="Phobius"/>
    </source>
</evidence>
<keyword evidence="1" id="KW-1133">Transmembrane helix</keyword>
<dbReference type="RefSeq" id="WP_021584615.1">
    <property type="nucleotide sequence ID" value="NZ_AWET01000044.1"/>
</dbReference>
<dbReference type="EMBL" id="AWET01000044">
    <property type="protein sequence ID" value="ERJ99159.1"/>
    <property type="molecule type" value="Genomic_DNA"/>
</dbReference>
<dbReference type="InterPro" id="IPR025646">
    <property type="entry name" value="DUF4350"/>
</dbReference>
<feature type="transmembrane region" description="Helical" evidence="1">
    <location>
        <begin position="6"/>
        <end position="23"/>
    </location>
</feature>
<sequence>MRGSRIFFIVIAVMAILLFIVQMQMPKPFDWTPTFGHRDSNPFGCLVFDSVMAQTMPHGYRVERKTLYQMSKERGKQAVLLVSDQLDLNRTDIREIKELLAEGSKVMLVACRRYGEDTDSLLFKNFGMDVKSNGNDFDFTALRKQFVGKEMALYTPVYWRGTSAPYPQAVYSVYAQLLSDKLIADSAVAIDSLSNGRLRQDLLVAKRKVGHGELILVSHPLLFTNFGLLNGHAENYIMRLMNEVADRPVVRLDTSPLALQTGRNETSPFRYFLQQPPLRWALYLSLITVLLMMGFTARRRQRVIPVVKTPDNKSLEFVQLIEHSIISSTIILIWCVKSLFILPKHCVSD</sequence>
<dbReference type="PATRIC" id="fig|1081904.3.peg.1963"/>
<reference evidence="3 4" key="1">
    <citation type="submission" date="2013-08" db="EMBL/GenBank/DDBJ databases">
        <authorList>
            <person name="Durkin A.S."/>
            <person name="Haft D.R."/>
            <person name="McCorrison J."/>
            <person name="Torralba M."/>
            <person name="Gillis M."/>
            <person name="Haft D.H."/>
            <person name="Methe B."/>
            <person name="Sutton G."/>
            <person name="Nelson K.E."/>
        </authorList>
    </citation>
    <scope>NUCLEOTIDE SEQUENCE [LARGE SCALE GENOMIC DNA]</scope>
    <source>
        <strain evidence="3 4">F0068</strain>
    </source>
</reference>
<dbReference type="AlphaFoldDB" id="U2MBU4"/>
<gene>
    <name evidence="3" type="ORF">HMPREF1218_1186</name>
</gene>
<keyword evidence="4" id="KW-1185">Reference proteome</keyword>